<accession>A0ABQ4U2Y4</accession>
<dbReference type="InterPro" id="IPR013328">
    <property type="entry name" value="6PGD_dom2"/>
</dbReference>
<dbReference type="SUPFAM" id="SSF48179">
    <property type="entry name" value="6-phosphogluconate dehydrogenase C-terminal domain-like"/>
    <property type="match status" value="1"/>
</dbReference>
<keyword evidence="6" id="KW-1185">Reference proteome</keyword>
<name>A0ABQ4U2Y4_9HYPH</name>
<dbReference type="RefSeq" id="WP_238183322.1">
    <property type="nucleotide sequence ID" value="NZ_BPRB01000159.1"/>
</dbReference>
<evidence type="ECO:0000259" key="3">
    <source>
        <dbReference type="Pfam" id="PF03446"/>
    </source>
</evidence>
<dbReference type="InterPro" id="IPR008927">
    <property type="entry name" value="6-PGluconate_DH-like_C_sf"/>
</dbReference>
<evidence type="ECO:0000256" key="2">
    <source>
        <dbReference type="ARBA" id="ARBA00023027"/>
    </source>
</evidence>
<dbReference type="PANTHER" id="PTHR43060">
    <property type="entry name" value="3-HYDROXYISOBUTYRATE DEHYDROGENASE-LIKE 1, MITOCHONDRIAL-RELATED"/>
    <property type="match status" value="1"/>
</dbReference>
<protein>
    <submittedName>
        <fullName evidence="5">2-hydroxy-3-oxopropionate reductase</fullName>
    </submittedName>
</protein>
<dbReference type="InterPro" id="IPR036291">
    <property type="entry name" value="NAD(P)-bd_dom_sf"/>
</dbReference>
<reference evidence="5" key="2">
    <citation type="submission" date="2021-08" db="EMBL/GenBank/DDBJ databases">
        <authorList>
            <person name="Tani A."/>
            <person name="Ola A."/>
            <person name="Ogura Y."/>
            <person name="Katsura K."/>
            <person name="Hayashi T."/>
        </authorList>
    </citation>
    <scope>NUCLEOTIDE SEQUENCE</scope>
    <source>
        <strain evidence="5">DSM 23632</strain>
    </source>
</reference>
<feature type="domain" description="3-hydroxyisobutyrate dehydrogenase-like NAD-binding" evidence="4">
    <location>
        <begin position="167"/>
        <end position="285"/>
    </location>
</feature>
<dbReference type="Gene3D" id="3.40.50.720">
    <property type="entry name" value="NAD(P)-binding Rossmann-like Domain"/>
    <property type="match status" value="1"/>
</dbReference>
<dbReference type="Pfam" id="PF03446">
    <property type="entry name" value="NAD_binding_2"/>
    <property type="match status" value="1"/>
</dbReference>
<dbReference type="InterPro" id="IPR029154">
    <property type="entry name" value="HIBADH-like_NADP-bd"/>
</dbReference>
<sequence length="298" mass="30143">MSASGMVGFVGTGIMGAPMVRNLRRAGYGVRAWNRSRDKAETLSGDGITRVDAPSAVATGAEVVICMLSSGPVCDEILLGPDGVVAAMAPGSTLVVMSSIPVETARRQAEAAAAAGVGYVDAPVSGGEAGAVAGTLAIMAGGSPDDIDQIAPVLAAMGRPTRVGPVGSGQIAKLVNQSIVASTIVAMAEALTLAERGGADPLKVREALLGGFADSTILKQHALRMARGDFAPGGPAKYQVKDTGTALAFAASLGLDLPVLRQVDAMFSDMVANGDGDLDHSAVIREVRRRNRIAVPAV</sequence>
<reference evidence="5" key="1">
    <citation type="journal article" date="2021" name="Front. Microbiol.">
        <title>Comprehensive Comparative Genomics and Phenotyping of Methylobacterium Species.</title>
        <authorList>
            <person name="Alessa O."/>
            <person name="Ogura Y."/>
            <person name="Fujitani Y."/>
            <person name="Takami H."/>
            <person name="Hayashi T."/>
            <person name="Sahin N."/>
            <person name="Tani A."/>
        </authorList>
    </citation>
    <scope>NUCLEOTIDE SEQUENCE</scope>
    <source>
        <strain evidence="5">DSM 23632</strain>
    </source>
</reference>
<dbReference type="Gene3D" id="1.10.1040.10">
    <property type="entry name" value="N-(1-d-carboxylethyl)-l-norvaline Dehydrogenase, domain 2"/>
    <property type="match status" value="1"/>
</dbReference>
<proteinExistence type="predicted"/>
<feature type="domain" description="6-phosphogluconate dehydrogenase NADP-binding" evidence="3">
    <location>
        <begin position="7"/>
        <end position="159"/>
    </location>
</feature>
<evidence type="ECO:0000313" key="5">
    <source>
        <dbReference type="EMBL" id="GJE60712.1"/>
    </source>
</evidence>
<keyword evidence="2" id="KW-0520">NAD</keyword>
<comment type="caution">
    <text evidence="5">The sequence shown here is derived from an EMBL/GenBank/DDBJ whole genome shotgun (WGS) entry which is preliminary data.</text>
</comment>
<dbReference type="InterPro" id="IPR015815">
    <property type="entry name" value="HIBADH-related"/>
</dbReference>
<dbReference type="Pfam" id="PF14833">
    <property type="entry name" value="NAD_binding_11"/>
    <property type="match status" value="1"/>
</dbReference>
<dbReference type="SUPFAM" id="SSF51735">
    <property type="entry name" value="NAD(P)-binding Rossmann-fold domains"/>
    <property type="match status" value="1"/>
</dbReference>
<dbReference type="PIRSF" id="PIRSF000103">
    <property type="entry name" value="HIBADH"/>
    <property type="match status" value="1"/>
</dbReference>
<evidence type="ECO:0000259" key="4">
    <source>
        <dbReference type="Pfam" id="PF14833"/>
    </source>
</evidence>
<gene>
    <name evidence="5" type="primary">glxR_2</name>
    <name evidence="5" type="ORF">MPOCJGCO_2826</name>
</gene>
<dbReference type="EMBL" id="BPRB01000159">
    <property type="protein sequence ID" value="GJE60712.1"/>
    <property type="molecule type" value="Genomic_DNA"/>
</dbReference>
<organism evidence="5 6">
    <name type="scientific">Methylobacterium trifolii</name>
    <dbReference type="NCBI Taxonomy" id="1003092"/>
    <lineage>
        <taxon>Bacteria</taxon>
        <taxon>Pseudomonadati</taxon>
        <taxon>Pseudomonadota</taxon>
        <taxon>Alphaproteobacteria</taxon>
        <taxon>Hyphomicrobiales</taxon>
        <taxon>Methylobacteriaceae</taxon>
        <taxon>Methylobacterium</taxon>
    </lineage>
</organism>
<dbReference type="PANTHER" id="PTHR43060:SF15">
    <property type="entry name" value="3-HYDROXYISOBUTYRATE DEHYDROGENASE-LIKE 1, MITOCHONDRIAL-RELATED"/>
    <property type="match status" value="1"/>
</dbReference>
<dbReference type="InterPro" id="IPR006115">
    <property type="entry name" value="6PGDH_NADP-bd"/>
</dbReference>
<keyword evidence="1" id="KW-0560">Oxidoreductase</keyword>
<evidence type="ECO:0000313" key="6">
    <source>
        <dbReference type="Proteomes" id="UP001055057"/>
    </source>
</evidence>
<dbReference type="Proteomes" id="UP001055057">
    <property type="component" value="Unassembled WGS sequence"/>
</dbReference>
<evidence type="ECO:0000256" key="1">
    <source>
        <dbReference type="ARBA" id="ARBA00023002"/>
    </source>
</evidence>